<evidence type="ECO:0000256" key="5">
    <source>
        <dbReference type="ARBA" id="ARBA00022692"/>
    </source>
</evidence>
<keyword evidence="9 11" id="KW-0129">CBS domain</keyword>
<evidence type="ECO:0000256" key="1">
    <source>
        <dbReference type="ARBA" id="ARBA00004651"/>
    </source>
</evidence>
<dbReference type="KEGG" id="nve:5520953"/>
<keyword evidence="7 12" id="KW-1133">Transmembrane helix</keyword>
<dbReference type="GO" id="GO:0006811">
    <property type="term" value="P:monoatomic ion transport"/>
    <property type="evidence" value="ECO:0007669"/>
    <property type="project" value="UniProtKB-KW"/>
</dbReference>
<proteinExistence type="inferred from homology"/>
<dbReference type="GO" id="GO:0010960">
    <property type="term" value="P:magnesium ion homeostasis"/>
    <property type="evidence" value="ECO:0000318"/>
    <property type="project" value="GO_Central"/>
</dbReference>
<dbReference type="InterPro" id="IPR002550">
    <property type="entry name" value="CNNM"/>
</dbReference>
<dbReference type="InParanoid" id="A7RIF4"/>
<evidence type="ECO:0000256" key="14">
    <source>
        <dbReference type="SAM" id="Phobius"/>
    </source>
</evidence>
<comment type="subcellular location">
    <subcellularLocation>
        <location evidence="1">Cell membrane</location>
        <topology evidence="1">Multi-pass membrane protein</topology>
    </subcellularLocation>
</comment>
<dbReference type="STRING" id="45351.A7RIF4"/>
<dbReference type="SUPFAM" id="SSF51206">
    <property type="entry name" value="cAMP-binding domain-like"/>
    <property type="match status" value="1"/>
</dbReference>
<dbReference type="EMBL" id="DS469512">
    <property type="protein sequence ID" value="EDO48694.1"/>
    <property type="molecule type" value="Genomic_DNA"/>
</dbReference>
<dbReference type="Gene3D" id="2.60.120.10">
    <property type="entry name" value="Jelly Rolls"/>
    <property type="match status" value="1"/>
</dbReference>
<feature type="domain" description="CBS" evidence="16">
    <location>
        <begin position="239"/>
        <end position="305"/>
    </location>
</feature>
<dbReference type="Proteomes" id="UP000001593">
    <property type="component" value="Unassembled WGS sequence"/>
</dbReference>
<keyword evidence="5 12" id="KW-0812">Transmembrane</keyword>
<dbReference type="InterPro" id="IPR000644">
    <property type="entry name" value="CBS_dom"/>
</dbReference>
<keyword evidence="3" id="KW-0813">Transport</keyword>
<evidence type="ECO:0000256" key="10">
    <source>
        <dbReference type="ARBA" id="ARBA00023136"/>
    </source>
</evidence>
<dbReference type="SUPFAM" id="SSF54631">
    <property type="entry name" value="CBS-domain pair"/>
    <property type="match status" value="1"/>
</dbReference>
<dbReference type="PANTHER" id="PTHR12064">
    <property type="entry name" value="METAL TRANSPORTER CNNM"/>
    <property type="match status" value="1"/>
</dbReference>
<feature type="region of interest" description="Disordered" evidence="13">
    <location>
        <begin position="503"/>
        <end position="528"/>
    </location>
</feature>
<dbReference type="PROSITE" id="PS50042">
    <property type="entry name" value="CNMP_BINDING_3"/>
    <property type="match status" value="1"/>
</dbReference>
<dbReference type="CDD" id="cd04590">
    <property type="entry name" value="CBS_pair_CorC_HlyC_assoc"/>
    <property type="match status" value="1"/>
</dbReference>
<evidence type="ECO:0000256" key="4">
    <source>
        <dbReference type="ARBA" id="ARBA00022475"/>
    </source>
</evidence>
<evidence type="ECO:0000256" key="6">
    <source>
        <dbReference type="ARBA" id="ARBA00022737"/>
    </source>
</evidence>
<keyword evidence="19" id="KW-1185">Reference proteome</keyword>
<evidence type="ECO:0000313" key="18">
    <source>
        <dbReference type="EMBL" id="EDO48694.1"/>
    </source>
</evidence>
<protein>
    <submittedName>
        <fullName evidence="18">Uncharacterized protein</fullName>
    </submittedName>
</protein>
<evidence type="ECO:0000256" key="13">
    <source>
        <dbReference type="SAM" id="MobiDB-lite"/>
    </source>
</evidence>
<dbReference type="InterPro" id="IPR044751">
    <property type="entry name" value="Ion_transp-like_CBS"/>
</dbReference>
<dbReference type="OMA" id="MIQVVEG"/>
<organism evidence="18 19">
    <name type="scientific">Nematostella vectensis</name>
    <name type="common">Starlet sea anemone</name>
    <dbReference type="NCBI Taxonomy" id="45351"/>
    <lineage>
        <taxon>Eukaryota</taxon>
        <taxon>Metazoa</taxon>
        <taxon>Cnidaria</taxon>
        <taxon>Anthozoa</taxon>
        <taxon>Hexacorallia</taxon>
        <taxon>Actiniaria</taxon>
        <taxon>Edwardsiidae</taxon>
        <taxon>Nematostella</taxon>
    </lineage>
</organism>
<dbReference type="InterPro" id="IPR046342">
    <property type="entry name" value="CBS_dom_sf"/>
</dbReference>
<feature type="domain" description="Cyclic nucleotide-binding" evidence="15">
    <location>
        <begin position="390"/>
        <end position="473"/>
    </location>
</feature>
<keyword evidence="8" id="KW-0406">Ion transport</keyword>
<dbReference type="InterPro" id="IPR014710">
    <property type="entry name" value="RmlC-like_jellyroll"/>
</dbReference>
<dbReference type="InterPro" id="IPR000595">
    <property type="entry name" value="cNMP-bd_dom"/>
</dbReference>
<dbReference type="AlphaFoldDB" id="A7RIF4"/>
<evidence type="ECO:0000259" key="17">
    <source>
        <dbReference type="PROSITE" id="PS51846"/>
    </source>
</evidence>
<evidence type="ECO:0000256" key="7">
    <source>
        <dbReference type="ARBA" id="ARBA00022989"/>
    </source>
</evidence>
<name>A7RIF4_NEMVE</name>
<evidence type="ECO:0000256" key="9">
    <source>
        <dbReference type="ARBA" id="ARBA00023122"/>
    </source>
</evidence>
<evidence type="ECO:0000259" key="15">
    <source>
        <dbReference type="PROSITE" id="PS50042"/>
    </source>
</evidence>
<dbReference type="GO" id="GO:0005886">
    <property type="term" value="C:plasma membrane"/>
    <property type="evidence" value="ECO:0000318"/>
    <property type="project" value="GO_Central"/>
</dbReference>
<sequence length="561" mass="62970">MALDPTELKIVINSGSPSEQKYAKKIDPIRRHGNYLLCTLLFGNVLVNTSFTVLLDSLIGNGIVAVLGSTAGIVIFGEIVPQSVCSRHGLKVGATTIWITKIFMFLTFPLSYPISRILDCVLGKELGTIYNKKQLLEMIKVTDEYNDLEEDEMNIISGALNYRNKTVQEVMTRLEDCFLVNVNSALDFRTMAWIMQSGHSRIPVYEDERHNVVGLLFVKDLAFVDPDDCTPLQTVIKFYNHPVQRVFDDTHLDVLLEEFKKKHSHLAIVERVNDTGEGDPFYEAIGIVTLEDILEEIIQSEIVDETDVYLDNKSGKVVPGRKPDFAFFSQDRERVKISPQLALAVFQYLSTAVDVFHEDIISTAVLKRLIEQDIITEIQLGDKSDKKEVYLYKRGTPADFFVLILQGKVEVNVGQEQFVFEEGPFTHFGGMALVNSSNIHGSTKTLAQYVPDYTVRAMSDLTYIKVPRAMYWRAKRATMMERQQGTELGSEIFNDIQQSITAAKQQEADATSSNEVAPPLTDSVSKTDDDNKADILLVDVPEHHIADDAPDTALLNQETGL</sequence>
<feature type="transmembrane region" description="Helical" evidence="14">
    <location>
        <begin position="34"/>
        <end position="53"/>
    </location>
</feature>
<dbReference type="PROSITE" id="PS51846">
    <property type="entry name" value="CNNM"/>
    <property type="match status" value="1"/>
</dbReference>
<evidence type="ECO:0000256" key="11">
    <source>
        <dbReference type="PROSITE-ProRule" id="PRU00703"/>
    </source>
</evidence>
<evidence type="ECO:0000256" key="3">
    <source>
        <dbReference type="ARBA" id="ARBA00022448"/>
    </source>
</evidence>
<dbReference type="Pfam" id="PF25562">
    <property type="entry name" value="CNBH_CNNM2_C"/>
    <property type="match status" value="1"/>
</dbReference>
<evidence type="ECO:0000313" key="19">
    <source>
        <dbReference type="Proteomes" id="UP000001593"/>
    </source>
</evidence>
<keyword evidence="6" id="KW-0677">Repeat</keyword>
<dbReference type="InterPro" id="IPR018490">
    <property type="entry name" value="cNMP-bd_dom_sf"/>
</dbReference>
<dbReference type="Pfam" id="PF00571">
    <property type="entry name" value="CBS"/>
    <property type="match status" value="1"/>
</dbReference>
<feature type="domain" description="CNNM transmembrane" evidence="17">
    <location>
        <begin position="1"/>
        <end position="152"/>
    </location>
</feature>
<dbReference type="OrthoDB" id="5353557at2759"/>
<evidence type="ECO:0000256" key="12">
    <source>
        <dbReference type="PROSITE-ProRule" id="PRU01193"/>
    </source>
</evidence>
<keyword evidence="10 12" id="KW-0472">Membrane</keyword>
<dbReference type="PhylomeDB" id="A7RIF4"/>
<evidence type="ECO:0000256" key="8">
    <source>
        <dbReference type="ARBA" id="ARBA00023065"/>
    </source>
</evidence>
<dbReference type="Gene3D" id="3.10.580.10">
    <property type="entry name" value="CBS-domain"/>
    <property type="match status" value="1"/>
</dbReference>
<comment type="similarity">
    <text evidence="2">Belongs to the ACDP family.</text>
</comment>
<dbReference type="FunFam" id="3.10.580.10:FF:000001">
    <property type="entry name" value="Putative metal transporter CNNM3 isoform 2"/>
    <property type="match status" value="1"/>
</dbReference>
<reference evidence="18 19" key="1">
    <citation type="journal article" date="2007" name="Science">
        <title>Sea anemone genome reveals ancestral eumetazoan gene repertoire and genomic organization.</title>
        <authorList>
            <person name="Putnam N.H."/>
            <person name="Srivastava M."/>
            <person name="Hellsten U."/>
            <person name="Dirks B."/>
            <person name="Chapman J."/>
            <person name="Salamov A."/>
            <person name="Terry A."/>
            <person name="Shapiro H."/>
            <person name="Lindquist E."/>
            <person name="Kapitonov V.V."/>
            <person name="Jurka J."/>
            <person name="Genikhovich G."/>
            <person name="Grigoriev I.V."/>
            <person name="Lucas S.M."/>
            <person name="Steele R.E."/>
            <person name="Finnerty J.R."/>
            <person name="Technau U."/>
            <person name="Martindale M.Q."/>
            <person name="Rokhsar D.S."/>
        </authorList>
    </citation>
    <scope>NUCLEOTIDE SEQUENCE [LARGE SCALE GENOMIC DNA]</scope>
    <source>
        <strain evidence="19">CH2 X CH6</strain>
    </source>
</reference>
<dbReference type="PANTHER" id="PTHR12064:SF94">
    <property type="entry name" value="UNEXTENDED PROTEIN"/>
    <property type="match status" value="1"/>
</dbReference>
<accession>A7RIF4</accession>
<dbReference type="PROSITE" id="PS51371">
    <property type="entry name" value="CBS"/>
    <property type="match status" value="1"/>
</dbReference>
<dbReference type="GO" id="GO:0022857">
    <property type="term" value="F:transmembrane transporter activity"/>
    <property type="evidence" value="ECO:0000318"/>
    <property type="project" value="GO_Central"/>
</dbReference>
<feature type="transmembrane region" description="Helical" evidence="14">
    <location>
        <begin position="92"/>
        <end position="112"/>
    </location>
</feature>
<dbReference type="HOGENOM" id="CLU_011310_1_1_1"/>
<feature type="transmembrane region" description="Helical" evidence="14">
    <location>
        <begin position="59"/>
        <end position="80"/>
    </location>
</feature>
<evidence type="ECO:0000256" key="2">
    <source>
        <dbReference type="ARBA" id="ARBA00010484"/>
    </source>
</evidence>
<dbReference type="eggNOG" id="KOG2118">
    <property type="taxonomic scope" value="Eukaryota"/>
</dbReference>
<gene>
    <name evidence="18" type="ORF">NEMVEDRAFT_v1g178345</name>
</gene>
<evidence type="ECO:0000259" key="16">
    <source>
        <dbReference type="PROSITE" id="PS51371"/>
    </source>
</evidence>
<feature type="compositionally biased region" description="Polar residues" evidence="13">
    <location>
        <begin position="503"/>
        <end position="515"/>
    </location>
</feature>
<dbReference type="InterPro" id="IPR045095">
    <property type="entry name" value="ACDP"/>
</dbReference>
<dbReference type="Pfam" id="PF01595">
    <property type="entry name" value="CNNM"/>
    <property type="match status" value="1"/>
</dbReference>
<keyword evidence="4" id="KW-1003">Cell membrane</keyword>